<name>A0A177ALW2_9PEZI</name>
<proteinExistence type="predicted"/>
<dbReference type="VEuPathDB" id="FungiDB:GMDG_06209"/>
<dbReference type="RefSeq" id="XP_024328316.1">
    <property type="nucleotide sequence ID" value="XM_024463843.1"/>
</dbReference>
<accession>A0A177ALW2</accession>
<organism evidence="1">
    <name type="scientific">Pseudogymnoascus destructans</name>
    <dbReference type="NCBI Taxonomy" id="655981"/>
    <lineage>
        <taxon>Eukaryota</taxon>
        <taxon>Fungi</taxon>
        <taxon>Dikarya</taxon>
        <taxon>Ascomycota</taxon>
        <taxon>Pezizomycotina</taxon>
        <taxon>Leotiomycetes</taxon>
        <taxon>Thelebolales</taxon>
        <taxon>Thelebolaceae</taxon>
        <taxon>Pseudogymnoascus</taxon>
    </lineage>
</organism>
<dbReference type="GeneID" id="36283246"/>
<gene>
    <name evidence="1" type="ORF">VC83_00147</name>
</gene>
<dbReference type="OrthoDB" id="4368117at2759"/>
<dbReference type="Proteomes" id="UP000077154">
    <property type="component" value="Unassembled WGS sequence"/>
</dbReference>
<dbReference type="EMBL" id="KV441386">
    <property type="protein sequence ID" value="OAF63046.1"/>
    <property type="molecule type" value="Genomic_DNA"/>
</dbReference>
<dbReference type="AlphaFoldDB" id="A0A177ALW2"/>
<protein>
    <submittedName>
        <fullName evidence="1">Uncharacterized protein</fullName>
    </submittedName>
</protein>
<evidence type="ECO:0000313" key="1">
    <source>
        <dbReference type="EMBL" id="OAF63046.1"/>
    </source>
</evidence>
<reference evidence="1" key="1">
    <citation type="submission" date="2016-03" db="EMBL/GenBank/DDBJ databases">
        <title>Updated assembly of Pseudogymnoascus destructans, the fungus causing white-nose syndrome of bats.</title>
        <authorList>
            <person name="Palmer J.M."/>
            <person name="Drees K.P."/>
            <person name="Foster J.T."/>
            <person name="Lindner D.L."/>
        </authorList>
    </citation>
    <scope>NUCLEOTIDE SEQUENCE [LARGE SCALE GENOMIC DNA]</scope>
    <source>
        <strain evidence="1">20631-21</strain>
    </source>
</reference>
<sequence length="109" mass="11926">MKKSITSEIARDDQKLKKTSADLIGEDVEIDEETVGNGGYDIADSSVCAILVTRNSEDGAVRVSGLENEDENVVTGPREKSGYCIVVVKSGQLCSILGKPTYRFIRRWT</sequence>